<evidence type="ECO:0000313" key="2">
    <source>
        <dbReference type="EMBL" id="NAW50582.1"/>
    </source>
</evidence>
<name>A0A845PQW4_9FLAO</name>
<evidence type="ECO:0000259" key="1">
    <source>
        <dbReference type="Pfam" id="PF05171"/>
    </source>
</evidence>
<sequence>RFAPSGFARKIDPKKVENLLETSSIKKLPIMVFVGNRGVIQIHTGFIDKVLWYNSWINVMDPDFSLHLNTEKIHEIWIVKKPTQDGGVHSVEVFNKKGDMIVQFFGKRKPGIPELQEWRDLLEDLSK</sequence>
<feature type="domain" description="Haemin-degrading HemS/ChuX" evidence="1">
    <location>
        <begin position="5"/>
        <end position="125"/>
    </location>
</feature>
<organism evidence="2 3">
    <name type="scientific">Elizabethkingia argenteiflava</name>
    <dbReference type="NCBI Taxonomy" id="2681556"/>
    <lineage>
        <taxon>Bacteria</taxon>
        <taxon>Pseudomonadati</taxon>
        <taxon>Bacteroidota</taxon>
        <taxon>Flavobacteriia</taxon>
        <taxon>Flavobacteriales</taxon>
        <taxon>Weeksellaceae</taxon>
        <taxon>Elizabethkingia</taxon>
    </lineage>
</organism>
<dbReference type="Proteomes" id="UP000553459">
    <property type="component" value="Unassembled WGS sequence"/>
</dbReference>
<dbReference type="InterPro" id="IPR007845">
    <property type="entry name" value="HemS/ChuX_dom"/>
</dbReference>
<evidence type="ECO:0000313" key="3">
    <source>
        <dbReference type="Proteomes" id="UP000553459"/>
    </source>
</evidence>
<dbReference type="InterPro" id="IPR053733">
    <property type="entry name" value="Heme_Transport_Util_sf"/>
</dbReference>
<protein>
    <submittedName>
        <fullName evidence="2">Hemin-degrading factor</fullName>
    </submittedName>
</protein>
<dbReference type="GO" id="GO:0006826">
    <property type="term" value="P:iron ion transport"/>
    <property type="evidence" value="ECO:0007669"/>
    <property type="project" value="InterPro"/>
</dbReference>
<dbReference type="SUPFAM" id="SSF144064">
    <property type="entry name" value="Heme iron utilization protein-like"/>
    <property type="match status" value="1"/>
</dbReference>
<feature type="non-terminal residue" evidence="2">
    <location>
        <position position="1"/>
    </location>
</feature>
<dbReference type="AlphaFoldDB" id="A0A845PQW4"/>
<dbReference type="EMBL" id="JAAABJ010000363">
    <property type="protein sequence ID" value="NAW50582.1"/>
    <property type="molecule type" value="Genomic_DNA"/>
</dbReference>
<gene>
    <name evidence="2" type="ORF">GNY06_04010</name>
</gene>
<comment type="caution">
    <text evidence="2">The sequence shown here is derived from an EMBL/GenBank/DDBJ whole genome shotgun (WGS) entry which is preliminary data.</text>
</comment>
<dbReference type="Pfam" id="PF05171">
    <property type="entry name" value="HemS"/>
    <property type="match status" value="1"/>
</dbReference>
<dbReference type="Gene3D" id="3.40.1570.10">
    <property type="entry name" value="HemS/ChuS/ChuX like domains"/>
    <property type="match status" value="2"/>
</dbReference>
<dbReference type="CDD" id="cd16831">
    <property type="entry name" value="HemS-like_C"/>
    <property type="match status" value="1"/>
</dbReference>
<dbReference type="RefSeq" id="WP_317163742.1">
    <property type="nucleotide sequence ID" value="NZ_JAAABJ010000363.1"/>
</dbReference>
<accession>A0A845PQW4</accession>
<proteinExistence type="predicted"/>
<keyword evidence="3" id="KW-1185">Reference proteome</keyword>
<reference evidence="2 3" key="1">
    <citation type="submission" date="2019-11" db="EMBL/GenBank/DDBJ databases">
        <title>Characterization of Elizabethkingia argenteiflava sp. nov., isolated from inner surface of Soybean Pods.</title>
        <authorList>
            <person name="Mo S."/>
        </authorList>
    </citation>
    <scope>NUCLEOTIDE SEQUENCE [LARGE SCALE GENOMIC DNA]</scope>
    <source>
        <strain evidence="2 3">YB22</strain>
    </source>
</reference>